<evidence type="ECO:0000256" key="1">
    <source>
        <dbReference type="ARBA" id="ARBA00004602"/>
    </source>
</evidence>
<feature type="domain" description="Starch synthase catalytic" evidence="6">
    <location>
        <begin position="39"/>
        <end position="337"/>
    </location>
</feature>
<dbReference type="Pfam" id="PF00534">
    <property type="entry name" value="Glycos_transf_1"/>
    <property type="match status" value="1"/>
</dbReference>
<keyword evidence="8" id="KW-1185">Reference proteome</keyword>
<name>A0A0B7NJS9_9FUNG</name>
<evidence type="ECO:0000256" key="4">
    <source>
        <dbReference type="ARBA" id="ARBA00023234"/>
    </source>
</evidence>
<evidence type="ECO:0000259" key="6">
    <source>
        <dbReference type="Pfam" id="PF08323"/>
    </source>
</evidence>
<dbReference type="PANTHER" id="PTHR45825:SF11">
    <property type="entry name" value="ALPHA AMYLASE DOMAIN-CONTAINING PROTEIN"/>
    <property type="match status" value="1"/>
</dbReference>
<dbReference type="InterPro" id="IPR013534">
    <property type="entry name" value="Starch_synth_cat_dom"/>
</dbReference>
<evidence type="ECO:0000256" key="3">
    <source>
        <dbReference type="ARBA" id="ARBA00022679"/>
    </source>
</evidence>
<keyword evidence="3" id="KW-0808">Transferase</keyword>
<feature type="domain" description="Glycosyl transferase family 1" evidence="5">
    <location>
        <begin position="443"/>
        <end position="564"/>
    </location>
</feature>
<dbReference type="PANTHER" id="PTHR45825">
    <property type="entry name" value="GRANULE-BOUND STARCH SYNTHASE 1, CHLOROPLASTIC/AMYLOPLASTIC"/>
    <property type="match status" value="1"/>
</dbReference>
<accession>A0A0B7NJS9</accession>
<evidence type="ECO:0000313" key="7">
    <source>
        <dbReference type="EMBL" id="CEP17667.1"/>
    </source>
</evidence>
<dbReference type="InterPro" id="IPR001296">
    <property type="entry name" value="Glyco_trans_1"/>
</dbReference>
<dbReference type="STRING" id="35722.A0A0B7NJS9"/>
<evidence type="ECO:0000256" key="2">
    <source>
        <dbReference type="ARBA" id="ARBA00022676"/>
    </source>
</evidence>
<reference evidence="7 8" key="1">
    <citation type="submission" date="2014-09" db="EMBL/GenBank/DDBJ databases">
        <authorList>
            <person name="Ellenberger Sabrina"/>
        </authorList>
    </citation>
    <scope>NUCLEOTIDE SEQUENCE [LARGE SCALE GENOMIC DNA]</scope>
    <source>
        <strain evidence="7 8">CBS 412.66</strain>
    </source>
</reference>
<comment type="subcellular location">
    <subcellularLocation>
        <location evidence="1">Plastid</location>
        <location evidence="1">Amyloplast</location>
    </subcellularLocation>
</comment>
<dbReference type="EMBL" id="LN733712">
    <property type="protein sequence ID" value="CEP17667.1"/>
    <property type="molecule type" value="Genomic_DNA"/>
</dbReference>
<evidence type="ECO:0000313" key="8">
    <source>
        <dbReference type="Proteomes" id="UP000054107"/>
    </source>
</evidence>
<keyword evidence="2" id="KW-0328">Glycosyltransferase</keyword>
<dbReference type="Gene3D" id="3.40.50.2000">
    <property type="entry name" value="Glycogen Phosphorylase B"/>
    <property type="match status" value="2"/>
</dbReference>
<dbReference type="Proteomes" id="UP000054107">
    <property type="component" value="Unassembled WGS sequence"/>
</dbReference>
<keyword evidence="4" id="KW-0934">Plastid</keyword>
<dbReference type="OrthoDB" id="512920at2759"/>
<dbReference type="SUPFAM" id="SSF53756">
    <property type="entry name" value="UDP-Glycosyltransferase/glycogen phosphorylase"/>
    <property type="match status" value="1"/>
</dbReference>
<organism evidence="7 8">
    <name type="scientific">Parasitella parasitica</name>
    <dbReference type="NCBI Taxonomy" id="35722"/>
    <lineage>
        <taxon>Eukaryota</taxon>
        <taxon>Fungi</taxon>
        <taxon>Fungi incertae sedis</taxon>
        <taxon>Mucoromycota</taxon>
        <taxon>Mucoromycotina</taxon>
        <taxon>Mucoromycetes</taxon>
        <taxon>Mucorales</taxon>
        <taxon>Mucorineae</taxon>
        <taxon>Mucoraceae</taxon>
        <taxon>Parasitella</taxon>
    </lineage>
</organism>
<proteinExistence type="predicted"/>
<protein>
    <submittedName>
        <fullName evidence="7">Uncharacterized protein</fullName>
    </submittedName>
</protein>
<dbReference type="Pfam" id="PF08323">
    <property type="entry name" value="Glyco_transf_5"/>
    <property type="match status" value="1"/>
</dbReference>
<gene>
    <name evidence="7" type="primary">PARPA_11965.1 scaffold 44745</name>
</gene>
<dbReference type="GO" id="GO:0016757">
    <property type="term" value="F:glycosyltransferase activity"/>
    <property type="evidence" value="ECO:0007669"/>
    <property type="project" value="UniProtKB-KW"/>
</dbReference>
<sequence>MCLVLTYLFNDGPEIQKYPKLHYQPLDTSIPITLGLDSNVYHVTKEFGPATMGGMGTVLTAMAQAQLRTGRIQPNIVLPFYSILKKQEQYPIKKTVDLVTTFRDDGGNPVNVEFRVSEMQYDFEPISNFNSLPEQDKAAILATRQTKRKVKVYLIGPGKREPLQKAFRAGSITQIYSSPKGLPQEWKDQYFTKAAASFLVWKAAGKHEQSLFAPLSLQQPKVDVVHLHGATNAYVAKFLSEYEDQLGPTPPAIIYTMHDYLDELQYTNTLSNVEKFLNIPRNGKSLESEVHEMVGPYTFGSDKVFMSPMAVDIADTVTFVSQAMAKDMVEGKLEFYLKEVVMENILRKAENEQFYGVSNGVDFGGSINPFTEAKLFEAGLQYSDFARSLINQKLGSANNMTDANAAAASKHWSLSSFDADYVINSKQKAKQFLVDHGLLNAVDLNRPLVLFVGRFQYNKGLETFQEAAQLFKLHDMKFAIIGQPNNYPLSWVKRLAANDAENIVLMTRTSEQQKWLIYFRAAADFVYVPSITESFGLVAAEGLLFGSSVISTGVGGLAEFLVDRQLDMDAPIEIVSEHLVESHYRFNAYLFDSLVTTGDMQLSQAVLRAANDYNHMRRVPALHETYVLRMMLSAYSLGWERAGPEQGPVYDYLRIYQQAIYDKRAKSSFALDEDE</sequence>
<evidence type="ECO:0000259" key="5">
    <source>
        <dbReference type="Pfam" id="PF00534"/>
    </source>
</evidence>
<dbReference type="AlphaFoldDB" id="A0A0B7NJS9"/>
<keyword evidence="4" id="KW-0035">Amyloplast</keyword>